<name>W6MFX3_9ASCO</name>
<gene>
    <name evidence="2" type="ORF">KUCA_T00000821001</name>
</gene>
<keyword evidence="1" id="KW-1133">Transmembrane helix</keyword>
<reference evidence="2" key="1">
    <citation type="submission" date="2013-12" db="EMBL/GenBank/DDBJ databases">
        <authorList>
            <person name="Genoscope - CEA"/>
        </authorList>
    </citation>
    <scope>NUCLEOTIDE SEQUENCE</scope>
    <source>
        <strain evidence="2">CBS 1993</strain>
    </source>
</reference>
<dbReference type="GeneID" id="34518257"/>
<sequence length="107" mass="11994">MGAGLRSSSVRRRLSEKLIVSFYGLFSSAGASAGFVAFSARFFPMNSHSGSSYRQTLNTRFKCPNSIFRVIVKNIKVELSRKPEMDEIYLVSTEWLRAADLALAYVM</sequence>
<organism evidence="2 3">
    <name type="scientific">Kuraishia capsulata CBS 1993</name>
    <dbReference type="NCBI Taxonomy" id="1382522"/>
    <lineage>
        <taxon>Eukaryota</taxon>
        <taxon>Fungi</taxon>
        <taxon>Dikarya</taxon>
        <taxon>Ascomycota</taxon>
        <taxon>Saccharomycotina</taxon>
        <taxon>Pichiomycetes</taxon>
        <taxon>Pichiales</taxon>
        <taxon>Pichiaceae</taxon>
        <taxon>Kuraishia</taxon>
    </lineage>
</organism>
<accession>W6MFX3</accession>
<dbReference type="EMBL" id="HG793125">
    <property type="protein sequence ID" value="CDK24854.1"/>
    <property type="molecule type" value="Genomic_DNA"/>
</dbReference>
<evidence type="ECO:0000256" key="1">
    <source>
        <dbReference type="SAM" id="Phobius"/>
    </source>
</evidence>
<protein>
    <submittedName>
        <fullName evidence="2">Uncharacterized protein</fullName>
    </submittedName>
</protein>
<dbReference type="HOGENOM" id="CLU_2210453_0_0_1"/>
<feature type="transmembrane region" description="Helical" evidence="1">
    <location>
        <begin position="20"/>
        <end position="43"/>
    </location>
</feature>
<reference evidence="2" key="2">
    <citation type="submission" date="2014-02" db="EMBL/GenBank/DDBJ databases">
        <title>Complete DNA sequence of /Kuraishia capsulata/ illustrates novel genomic features among budding yeasts (/Saccharomycotina/).</title>
        <authorList>
            <person name="Morales L."/>
            <person name="Noel B."/>
            <person name="Porcel B."/>
            <person name="Marcet-Houben M."/>
            <person name="Hullo M-F."/>
            <person name="Sacerdot C."/>
            <person name="Tekaia F."/>
            <person name="Leh-Louis V."/>
            <person name="Despons L."/>
            <person name="Khanna V."/>
            <person name="Aury J-M."/>
            <person name="Barbe V."/>
            <person name="Couloux A."/>
            <person name="Labadie K."/>
            <person name="Pelletier E."/>
            <person name="Souciet J-L."/>
            <person name="Boekhout T."/>
            <person name="Gabaldon T."/>
            <person name="Wincker P."/>
            <person name="Dujon B."/>
        </authorList>
    </citation>
    <scope>NUCLEOTIDE SEQUENCE</scope>
    <source>
        <strain evidence="2">CBS 1993</strain>
    </source>
</reference>
<keyword evidence="1" id="KW-0812">Transmembrane</keyword>
<keyword evidence="3" id="KW-1185">Reference proteome</keyword>
<proteinExistence type="predicted"/>
<evidence type="ECO:0000313" key="2">
    <source>
        <dbReference type="EMBL" id="CDK24854.1"/>
    </source>
</evidence>
<dbReference type="AlphaFoldDB" id="W6MFX3"/>
<evidence type="ECO:0000313" key="3">
    <source>
        <dbReference type="Proteomes" id="UP000019384"/>
    </source>
</evidence>
<dbReference type="Proteomes" id="UP000019384">
    <property type="component" value="Unassembled WGS sequence"/>
</dbReference>
<dbReference type="RefSeq" id="XP_022456869.1">
    <property type="nucleotide sequence ID" value="XM_022605397.1"/>
</dbReference>
<keyword evidence="1" id="KW-0472">Membrane</keyword>